<dbReference type="GO" id="GO:0006355">
    <property type="term" value="P:regulation of DNA-templated transcription"/>
    <property type="evidence" value="ECO:0007669"/>
    <property type="project" value="InterPro"/>
</dbReference>
<protein>
    <submittedName>
        <fullName evidence="1">Transcriptional regulator</fullName>
    </submittedName>
</protein>
<evidence type="ECO:0000313" key="1">
    <source>
        <dbReference type="EMBL" id="RCJ28846.1"/>
    </source>
</evidence>
<reference evidence="1" key="1">
    <citation type="submission" date="2016-04" db="EMBL/GenBank/DDBJ databases">
        <authorList>
            <person name="Tabuchi Yagui T.R."/>
        </authorList>
    </citation>
    <scope>NUCLEOTIDE SEQUENCE [LARGE SCALE GENOMIC DNA]</scope>
    <source>
        <strain evidence="1">NIES-26</strain>
    </source>
</reference>
<name>A0A367QXB1_9NOSO</name>
<dbReference type="EMBL" id="LXQD01000295">
    <property type="protein sequence ID" value="RCJ28846.1"/>
    <property type="molecule type" value="Genomic_DNA"/>
</dbReference>
<gene>
    <name evidence="1" type="ORF">A6770_00110</name>
</gene>
<proteinExistence type="predicted"/>
<comment type="caution">
    <text evidence="1">The sequence shown here is derived from an EMBL/GenBank/DDBJ whole genome shotgun (WGS) entry which is preliminary data.</text>
</comment>
<dbReference type="AlphaFoldDB" id="A0A367QXB1"/>
<dbReference type="Proteomes" id="UP000252107">
    <property type="component" value="Unassembled WGS sequence"/>
</dbReference>
<organism evidence="1 2">
    <name type="scientific">Nostoc minutum NIES-26</name>
    <dbReference type="NCBI Taxonomy" id="1844469"/>
    <lineage>
        <taxon>Bacteria</taxon>
        <taxon>Bacillati</taxon>
        <taxon>Cyanobacteriota</taxon>
        <taxon>Cyanophyceae</taxon>
        <taxon>Nostocales</taxon>
        <taxon>Nostocaceae</taxon>
        <taxon>Nostoc</taxon>
    </lineage>
</organism>
<dbReference type="PANTHER" id="PTHR40455">
    <property type="entry name" value="ANTITOXIN HIGA"/>
    <property type="match status" value="1"/>
</dbReference>
<dbReference type="InterPro" id="IPR039060">
    <property type="entry name" value="Antitox_HigA"/>
</dbReference>
<keyword evidence="2" id="KW-1185">Reference proteome</keyword>
<accession>A0A367QXB1</accession>
<dbReference type="PANTHER" id="PTHR40455:SF1">
    <property type="entry name" value="ANTITOXIN HIGA"/>
    <property type="match status" value="1"/>
</dbReference>
<evidence type="ECO:0000313" key="2">
    <source>
        <dbReference type="Proteomes" id="UP000252107"/>
    </source>
</evidence>
<sequence>MIPGIPSTNPYIELLKSFPPRPIASEEEFLATQKVIDSLIDKGELTADEQDYLNVLGTLVNEYEEKHHFIPGIHCVELLQALIVEFGLWQKDLVPIFKTESIVSEVLSGQRQLTVNHIRQLAEFFRISPAAFFESI</sequence>
<dbReference type="GO" id="GO:0001046">
    <property type="term" value="F:core promoter sequence-specific DNA binding"/>
    <property type="evidence" value="ECO:0007669"/>
    <property type="project" value="TreeGrafter"/>
</dbReference>